<feature type="transmembrane region" description="Helical" evidence="6">
    <location>
        <begin position="26"/>
        <end position="50"/>
    </location>
</feature>
<keyword evidence="6" id="KW-0812">Transmembrane</keyword>
<evidence type="ECO:0000256" key="5">
    <source>
        <dbReference type="ARBA" id="ARBA00023034"/>
    </source>
</evidence>
<organism evidence="8 9">
    <name type="scientific">Lithospermum erythrorhizon</name>
    <name type="common">Purple gromwell</name>
    <name type="synonym">Lithospermum officinale var. erythrorhizon</name>
    <dbReference type="NCBI Taxonomy" id="34254"/>
    <lineage>
        <taxon>Eukaryota</taxon>
        <taxon>Viridiplantae</taxon>
        <taxon>Streptophyta</taxon>
        <taxon>Embryophyta</taxon>
        <taxon>Tracheophyta</taxon>
        <taxon>Spermatophyta</taxon>
        <taxon>Magnoliopsida</taxon>
        <taxon>eudicotyledons</taxon>
        <taxon>Gunneridae</taxon>
        <taxon>Pentapetalae</taxon>
        <taxon>asterids</taxon>
        <taxon>lamiids</taxon>
        <taxon>Boraginales</taxon>
        <taxon>Boraginaceae</taxon>
        <taxon>Boraginoideae</taxon>
        <taxon>Lithospermeae</taxon>
        <taxon>Lithospermum</taxon>
    </lineage>
</organism>
<evidence type="ECO:0000256" key="6">
    <source>
        <dbReference type="SAM" id="Phobius"/>
    </source>
</evidence>
<reference evidence="8 9" key="1">
    <citation type="submission" date="2024-01" db="EMBL/GenBank/DDBJ databases">
        <title>The complete chloroplast genome sequence of Lithospermum erythrorhizon: insights into the phylogenetic relationship among Boraginaceae species and the maternal lineages of purple gromwells.</title>
        <authorList>
            <person name="Okada T."/>
            <person name="Watanabe K."/>
        </authorList>
    </citation>
    <scope>NUCLEOTIDE SEQUENCE [LARGE SCALE GENOMIC DNA]</scope>
</reference>
<dbReference type="GO" id="GO:0016757">
    <property type="term" value="F:glycosyltransferase activity"/>
    <property type="evidence" value="ECO:0007669"/>
    <property type="project" value="UniProtKB-KW"/>
</dbReference>
<proteinExistence type="inferred from homology"/>
<dbReference type="Proteomes" id="UP001454036">
    <property type="component" value="Unassembled WGS sequence"/>
</dbReference>
<keyword evidence="3" id="KW-0328">Glycosyltransferase</keyword>
<evidence type="ECO:0000313" key="8">
    <source>
        <dbReference type="EMBL" id="GAA0176372.1"/>
    </source>
</evidence>
<sequence length="493" mass="56382">MKKKNSENIIIIEDKLSSQSLIQCTWLLTSALFISMVIIVSFQVSSFGLFSGSESNPKTMPEVSVVELLKKVTTFGDHAIIIAPAPAPAPDDFYSHFSRGIHRSLPIMKEESKLEQGLAAARKAIRKASFVDHKNISNGSSVYHNPSAFYQSYAEMEKRLKVYVYEEGELPIVHDGPCKDIYSSEGRFIHEMEHGTHKFRTKKPHSAYLFFMPFSVTWMVKYIYKPNTFDVTPLKQFVSDYVRIISSKHPFWNRSSGADHFMLSCHDWGPHASRGNPLLYNTSIRVLCNANSSEGFNPEKDVSLPELKLFGNFISPKLKTPPPANTSRPHLAFFAGGKHGPIRPILLEHWKGRDTDLLVYEYLPKTGLLENDYFSFILRSKFCLCPSGYEVASPRIVEAIYAECVPVILSKYYVLPFSDVLNWDEFSIKVKIDDIPKLKEILMAVPEDKYLRLKGGLRSVRQHFLLNEPSQKFDMFHMILHSVWLRRLNFRIG</sequence>
<evidence type="ECO:0000256" key="1">
    <source>
        <dbReference type="ARBA" id="ARBA00004323"/>
    </source>
</evidence>
<comment type="similarity">
    <text evidence="2">Belongs to the glycosyltransferase 47 family.</text>
</comment>
<dbReference type="GO" id="GO:0000139">
    <property type="term" value="C:Golgi membrane"/>
    <property type="evidence" value="ECO:0007669"/>
    <property type="project" value="UniProtKB-SubCell"/>
</dbReference>
<keyword evidence="5" id="KW-0333">Golgi apparatus</keyword>
<protein>
    <submittedName>
        <fullName evidence="8">Glycosyltransferase</fullName>
    </submittedName>
</protein>
<evidence type="ECO:0000259" key="7">
    <source>
        <dbReference type="Pfam" id="PF03016"/>
    </source>
</evidence>
<dbReference type="AlphaFoldDB" id="A0AAV3RP52"/>
<accession>A0AAV3RP52</accession>
<keyword evidence="3" id="KW-0808">Transferase</keyword>
<comment type="caution">
    <text evidence="8">The sequence shown here is derived from an EMBL/GenBank/DDBJ whole genome shotgun (WGS) entry which is preliminary data.</text>
</comment>
<dbReference type="PANTHER" id="PTHR11062:SF337">
    <property type="entry name" value="OS04G0109900 PROTEIN"/>
    <property type="match status" value="1"/>
</dbReference>
<dbReference type="InterPro" id="IPR004263">
    <property type="entry name" value="Exostosin"/>
</dbReference>
<gene>
    <name evidence="8" type="ORF">LIER_29378</name>
</gene>
<comment type="subcellular location">
    <subcellularLocation>
        <location evidence="1">Golgi apparatus membrane</location>
        <topology evidence="1">Single-pass type II membrane protein</topology>
    </subcellularLocation>
</comment>
<keyword evidence="9" id="KW-1185">Reference proteome</keyword>
<keyword evidence="6" id="KW-0472">Membrane</keyword>
<evidence type="ECO:0000256" key="2">
    <source>
        <dbReference type="ARBA" id="ARBA00010271"/>
    </source>
</evidence>
<feature type="domain" description="Exostosin GT47" evidence="7">
    <location>
        <begin position="156"/>
        <end position="444"/>
    </location>
</feature>
<dbReference type="PANTHER" id="PTHR11062">
    <property type="entry name" value="EXOSTOSIN HEPARAN SULFATE GLYCOSYLTRANSFERASE -RELATED"/>
    <property type="match status" value="1"/>
</dbReference>
<name>A0AAV3RP52_LITER</name>
<dbReference type="Pfam" id="PF03016">
    <property type="entry name" value="Exostosin_GT47"/>
    <property type="match status" value="1"/>
</dbReference>
<dbReference type="EMBL" id="BAABME010010104">
    <property type="protein sequence ID" value="GAA0176372.1"/>
    <property type="molecule type" value="Genomic_DNA"/>
</dbReference>
<keyword evidence="4" id="KW-0735">Signal-anchor</keyword>
<dbReference type="InterPro" id="IPR040911">
    <property type="entry name" value="Exostosin_GT47"/>
</dbReference>
<evidence type="ECO:0000256" key="4">
    <source>
        <dbReference type="ARBA" id="ARBA00022968"/>
    </source>
</evidence>
<keyword evidence="6" id="KW-1133">Transmembrane helix</keyword>
<evidence type="ECO:0000256" key="3">
    <source>
        <dbReference type="ARBA" id="ARBA00022676"/>
    </source>
</evidence>
<evidence type="ECO:0000313" key="9">
    <source>
        <dbReference type="Proteomes" id="UP001454036"/>
    </source>
</evidence>